<feature type="region of interest" description="Disordered" evidence="3">
    <location>
        <begin position="997"/>
        <end position="1054"/>
    </location>
</feature>
<dbReference type="Pfam" id="PF02902">
    <property type="entry name" value="Peptidase_C48"/>
    <property type="match status" value="1"/>
</dbReference>
<keyword evidence="2" id="KW-0378">Hydrolase</keyword>
<evidence type="ECO:0000313" key="6">
    <source>
        <dbReference type="EMBL" id="KAG7599359.1"/>
    </source>
</evidence>
<keyword evidence="6" id="KW-0548">Nucleotidyltransferase</keyword>
<name>A0A8T2CIQ5_ARASU</name>
<feature type="compositionally biased region" description="Basic and acidic residues" evidence="3">
    <location>
        <begin position="924"/>
        <end position="943"/>
    </location>
</feature>
<dbReference type="InterPro" id="IPR000477">
    <property type="entry name" value="RT_dom"/>
</dbReference>
<protein>
    <submittedName>
        <fullName evidence="6">Reverse transcriptase domain</fullName>
    </submittedName>
</protein>
<reference evidence="6 7" key="1">
    <citation type="submission" date="2020-12" db="EMBL/GenBank/DDBJ databases">
        <title>Concerted genomic and epigenomic changes stabilize Arabidopsis allopolyploids.</title>
        <authorList>
            <person name="Chen Z."/>
        </authorList>
    </citation>
    <scope>NUCLEOTIDE SEQUENCE [LARGE SCALE GENOMIC DNA]</scope>
    <source>
        <strain evidence="6">As9502</strain>
        <tissue evidence="6">Leaf</tissue>
    </source>
</reference>
<dbReference type="Pfam" id="PF09331">
    <property type="entry name" value="DUF1985"/>
    <property type="match status" value="1"/>
</dbReference>
<evidence type="ECO:0000256" key="3">
    <source>
        <dbReference type="SAM" id="MobiDB-lite"/>
    </source>
</evidence>
<accession>A0A8T2CIQ5</accession>
<dbReference type="OrthoDB" id="10466593at2759"/>
<dbReference type="GO" id="GO:0006508">
    <property type="term" value="P:proteolysis"/>
    <property type="evidence" value="ECO:0007669"/>
    <property type="project" value="UniProtKB-KW"/>
</dbReference>
<feature type="domain" description="Ubiquitin-like protease family profile" evidence="4">
    <location>
        <begin position="1147"/>
        <end position="1345"/>
    </location>
</feature>
<proteinExistence type="predicted"/>
<evidence type="ECO:0000256" key="1">
    <source>
        <dbReference type="ARBA" id="ARBA00022670"/>
    </source>
</evidence>
<gene>
    <name evidence="6" type="ORF">ISN44_As06g035420</name>
</gene>
<evidence type="ECO:0000313" key="7">
    <source>
        <dbReference type="Proteomes" id="UP000694251"/>
    </source>
</evidence>
<feature type="compositionally biased region" description="Basic residues" evidence="3">
    <location>
        <begin position="715"/>
        <end position="724"/>
    </location>
</feature>
<feature type="compositionally biased region" description="Polar residues" evidence="3">
    <location>
        <begin position="1013"/>
        <end position="1024"/>
    </location>
</feature>
<keyword evidence="7" id="KW-1185">Reference proteome</keyword>
<dbReference type="PROSITE" id="PS50878">
    <property type="entry name" value="RT_POL"/>
    <property type="match status" value="1"/>
</dbReference>
<feature type="compositionally biased region" description="Polar residues" evidence="3">
    <location>
        <begin position="906"/>
        <end position="916"/>
    </location>
</feature>
<feature type="region of interest" description="Disordered" evidence="3">
    <location>
        <begin position="861"/>
        <end position="983"/>
    </location>
</feature>
<feature type="domain" description="Reverse transcriptase" evidence="5">
    <location>
        <begin position="1"/>
        <end position="72"/>
    </location>
</feature>
<evidence type="ECO:0000259" key="5">
    <source>
        <dbReference type="PROSITE" id="PS50878"/>
    </source>
</evidence>
<comment type="caution">
    <text evidence="6">The sequence shown here is derived from an EMBL/GenBank/DDBJ whole genome shotgun (WGS) entry which is preliminary data.</text>
</comment>
<feature type="compositionally biased region" description="Polar residues" evidence="3">
    <location>
        <begin position="1034"/>
        <end position="1044"/>
    </location>
</feature>
<keyword evidence="1" id="KW-0645">Protease</keyword>
<sequence length="1379" mass="152118">MFADDVMIFFDGGNSSLHGICETLDDFASWSGLRVNKDKSQLFHAGLDTVECSTVAAYGFPLGTLPYLGLPLMSKLRVAEYEPLLEKISKRFRSWAIKSLSFVGRVQLISTVIYGSVNFWMSTFLLPKGCIKKIESLCSQCLWSGNIDEGKGAKVSWNALCLPKDEGGLGLRSLSDWNKTLCLRLIWLLFDRNGSLWAKWHHHHHLRNRSFWVIVGVPSDPWTWRMLLHLRPLAEQFVKSNVGNGLKTFFWHDNWTTLGPLIKVLGDFGSRTLHIPLCARVADAYSATGWRLPLSRSYDYSPPGRNCSLGRDYLLLRLLLYSGKWRHKRYYTISGGSGTTSFTMMSGSLLTLSSSLLTMREIELPRRLIAAGEEPLGERVNVYHKIKTLCGIIEALDDEEREYIAGTSLGGILEFPNKPSWSASFGIFLLSRQLDVAKPNEIWVVYASTPVRFSLREFKLVTGLPCGKYPSRKKMKKRGTAGKKIPYYSTLFGLEEDVTVERVVTMLKKRIVSDRDVRLRYACLAIVDGFLIPTSHYPKIVKEHAEMSEDLEGFLAYPWGRLSFEMMMTSIKEREVEQLATTCVAVQGLLYALQLVVLQAAPAIQEGPLMDEVVGTDSDEDEAVEVAPRQLVPLKLGNAKNLDGKCATYVEPIICPDVEMNPQEDLTWSDDEEDVRVDNIVKLVGEGITFRNEMFTGGCIPSEVVVGPKKVKRGGKSKIVRGRKTQNQGRNPVGLRRKHHSPNLEEGQGSGYVGKEDLSLLLDDKLDGLEKRIIQGVINWFVKNTVIDVDNSKTPATSGNPVPADNLKQSAVGKNGNPSPVHASVAHAMYDSFPAGDYNIRSSTRVDVMAGVEDVLSFYNSNNGGGDGNNVSGVPPNQDNEMNESERTMPLPGNPGDKDKVPLSKVSATLPDSSLQGDDLETSSPRESESGSETTRESQKEVDNNALSPLHSDSPPPTDADPGDTDVPASSPPTLPVLPDGSGAIVGATVSVLANSSPLESTTAVEEEKESEQANINPSESTTAVEEEKDSDEANINPSKSTTAGEEEKDSDEDVLCAKPLSFVDGKPAPVVPSNVSLKPGRRSKRLRTFSSKLDERFHFDKKIKGLVGHPSPLVVGSNQCVDPEERFQGSLKKLKATSSVSLGGDILLANKDIFELIERKKHLNNKVLDALIKFSRHILRVDDGDGEKLRVEVLDSKFVSQLTRLYYKFSKSDTLGDFIFPATLIDMLRGAGDPERVELFSEADYLYLPFNFDKKHWVALCVDLNGGKIVVLDSNYQLRKDAALQSELQPLAVMLPFLFKQAAFNPSMKQLLVNPFSIERPLSIPQVSSPFDSGVVSFFLIHAHATGGLEECNDFDVGAIESEVKKLVCAIMIAGVAS</sequence>
<feature type="region of interest" description="Disordered" evidence="3">
    <location>
        <begin position="715"/>
        <end position="751"/>
    </location>
</feature>
<dbReference type="InterPro" id="IPR015410">
    <property type="entry name" value="DUF1985"/>
</dbReference>
<evidence type="ECO:0000259" key="4">
    <source>
        <dbReference type="PROSITE" id="PS50600"/>
    </source>
</evidence>
<feature type="region of interest" description="Disordered" evidence="3">
    <location>
        <begin position="791"/>
        <end position="820"/>
    </location>
</feature>
<dbReference type="EMBL" id="JAEFBJ010000006">
    <property type="protein sequence ID" value="KAG7599359.1"/>
    <property type="molecule type" value="Genomic_DNA"/>
</dbReference>
<organism evidence="6 7">
    <name type="scientific">Arabidopsis suecica</name>
    <name type="common">Swedish thale-cress</name>
    <name type="synonym">Cardaminopsis suecica</name>
    <dbReference type="NCBI Taxonomy" id="45249"/>
    <lineage>
        <taxon>Eukaryota</taxon>
        <taxon>Viridiplantae</taxon>
        <taxon>Streptophyta</taxon>
        <taxon>Embryophyta</taxon>
        <taxon>Tracheophyta</taxon>
        <taxon>Spermatophyta</taxon>
        <taxon>Magnoliopsida</taxon>
        <taxon>eudicotyledons</taxon>
        <taxon>Gunneridae</taxon>
        <taxon>Pentapetalae</taxon>
        <taxon>rosids</taxon>
        <taxon>malvids</taxon>
        <taxon>Brassicales</taxon>
        <taxon>Brassicaceae</taxon>
        <taxon>Camelineae</taxon>
        <taxon>Arabidopsis</taxon>
    </lineage>
</organism>
<evidence type="ECO:0000256" key="2">
    <source>
        <dbReference type="ARBA" id="ARBA00022801"/>
    </source>
</evidence>
<dbReference type="PANTHER" id="PTHR48449:SF2">
    <property type="entry name" value="UBIQUITIN-LIKE PROTEASE FAMILY PROFILE DOMAIN-CONTAINING PROTEIN"/>
    <property type="match status" value="1"/>
</dbReference>
<dbReference type="GO" id="GO:0003964">
    <property type="term" value="F:RNA-directed DNA polymerase activity"/>
    <property type="evidence" value="ECO:0007669"/>
    <property type="project" value="UniProtKB-KW"/>
</dbReference>
<keyword evidence="6" id="KW-0695">RNA-directed DNA polymerase</keyword>
<dbReference type="PANTHER" id="PTHR48449">
    <property type="entry name" value="DUF1985 DOMAIN-CONTAINING PROTEIN"/>
    <property type="match status" value="1"/>
</dbReference>
<dbReference type="PROSITE" id="PS50600">
    <property type="entry name" value="ULP_PROTEASE"/>
    <property type="match status" value="1"/>
</dbReference>
<dbReference type="GO" id="GO:0008234">
    <property type="term" value="F:cysteine-type peptidase activity"/>
    <property type="evidence" value="ECO:0007669"/>
    <property type="project" value="InterPro"/>
</dbReference>
<dbReference type="Proteomes" id="UP000694251">
    <property type="component" value="Chromosome 6"/>
</dbReference>
<dbReference type="InterPro" id="IPR003653">
    <property type="entry name" value="Peptidase_C48_C"/>
</dbReference>
<feature type="compositionally biased region" description="Acidic residues" evidence="3">
    <location>
        <begin position="1045"/>
        <end position="1054"/>
    </location>
</feature>
<keyword evidence="6" id="KW-0808">Transferase</keyword>